<reference evidence="2" key="2">
    <citation type="submission" date="2021-01" db="EMBL/GenBank/DDBJ databases">
        <authorList>
            <person name="Schikora-Tamarit M.A."/>
        </authorList>
    </citation>
    <scope>NUCLEOTIDE SEQUENCE</scope>
    <source>
        <strain evidence="2">CBS2887</strain>
    </source>
</reference>
<feature type="region of interest" description="Disordered" evidence="1">
    <location>
        <begin position="44"/>
        <end position="86"/>
    </location>
</feature>
<evidence type="ECO:0000313" key="2">
    <source>
        <dbReference type="EMBL" id="KAH3679206.1"/>
    </source>
</evidence>
<accession>A0A9P8TI48</accession>
<evidence type="ECO:0000256" key="1">
    <source>
        <dbReference type="SAM" id="MobiDB-lite"/>
    </source>
</evidence>
<keyword evidence="3" id="KW-1185">Reference proteome</keyword>
<organism evidence="2 3">
    <name type="scientific">Wickerhamomyces pijperi</name>
    <name type="common">Yeast</name>
    <name type="synonym">Pichia pijperi</name>
    <dbReference type="NCBI Taxonomy" id="599730"/>
    <lineage>
        <taxon>Eukaryota</taxon>
        <taxon>Fungi</taxon>
        <taxon>Dikarya</taxon>
        <taxon>Ascomycota</taxon>
        <taxon>Saccharomycotina</taxon>
        <taxon>Saccharomycetes</taxon>
        <taxon>Phaffomycetales</taxon>
        <taxon>Wickerhamomycetaceae</taxon>
        <taxon>Wickerhamomyces</taxon>
    </lineage>
</organism>
<dbReference type="Proteomes" id="UP000774326">
    <property type="component" value="Unassembled WGS sequence"/>
</dbReference>
<sequence>PYQTQFQTQNPLPQQQQQPQQSPAVQQQVLVPSPANIAAAQISVNNNNNHFNGQQQEQPQQQLPMLQYQQQQQQPQPQPSQLHQSPLNHQPQQLQVVNGNTQLHTPSPMTAEQIEKARIAKEKRLYFIRDAFASQEFQEGDEFDIKGYVIATESPEFSIIGEGINGEISVNDWGLYITNIPPADRIEYEDFILIPNVNCLYLRFTDVKDITHFFGYRDDEVERLARTEEYNSLQETLNTLTSNSDSMVLLTMCRKRIDLGVGSMFVWKMISTANELIEQMRK</sequence>
<dbReference type="EMBL" id="JAEUBG010005007">
    <property type="protein sequence ID" value="KAH3679206.1"/>
    <property type="molecule type" value="Genomic_DNA"/>
</dbReference>
<evidence type="ECO:0000313" key="3">
    <source>
        <dbReference type="Proteomes" id="UP000774326"/>
    </source>
</evidence>
<name>A0A9P8TI48_WICPI</name>
<proteinExistence type="predicted"/>
<reference evidence="2" key="1">
    <citation type="journal article" date="2021" name="Open Biol.">
        <title>Shared evolutionary footprints suggest mitochondrial oxidative damage underlies multiple complex I losses in fungi.</title>
        <authorList>
            <person name="Schikora-Tamarit M.A."/>
            <person name="Marcet-Houben M."/>
            <person name="Nosek J."/>
            <person name="Gabaldon T."/>
        </authorList>
    </citation>
    <scope>NUCLEOTIDE SEQUENCE</scope>
    <source>
        <strain evidence="2">CBS2887</strain>
    </source>
</reference>
<gene>
    <name evidence="2" type="ORF">WICPIJ_008675</name>
</gene>
<comment type="caution">
    <text evidence="2">The sequence shown here is derived from an EMBL/GenBank/DDBJ whole genome shotgun (WGS) entry which is preliminary data.</text>
</comment>
<dbReference type="AlphaFoldDB" id="A0A9P8TI48"/>
<feature type="non-terminal residue" evidence="2">
    <location>
        <position position="1"/>
    </location>
</feature>
<feature type="region of interest" description="Disordered" evidence="1">
    <location>
        <begin position="1"/>
        <end position="27"/>
    </location>
</feature>
<protein>
    <submittedName>
        <fullName evidence="2">Uncharacterized protein</fullName>
    </submittedName>
</protein>